<accession>A0A6M0IHU2</accession>
<keyword evidence="2" id="KW-1185">Reference proteome</keyword>
<dbReference type="AlphaFoldDB" id="A0A6M0IHU2"/>
<name>A0A6M0IHU2_9BACT</name>
<organism evidence="1 2">
    <name type="scientific">Spirosoma agri</name>
    <dbReference type="NCBI Taxonomy" id="1987381"/>
    <lineage>
        <taxon>Bacteria</taxon>
        <taxon>Pseudomonadati</taxon>
        <taxon>Bacteroidota</taxon>
        <taxon>Cytophagia</taxon>
        <taxon>Cytophagales</taxon>
        <taxon>Cytophagaceae</taxon>
        <taxon>Spirosoma</taxon>
    </lineage>
</organism>
<comment type="caution">
    <text evidence="1">The sequence shown here is derived from an EMBL/GenBank/DDBJ whole genome shotgun (WGS) entry which is preliminary data.</text>
</comment>
<dbReference type="EMBL" id="JAAGNZ010000001">
    <property type="protein sequence ID" value="NEU67788.1"/>
    <property type="molecule type" value="Genomic_DNA"/>
</dbReference>
<dbReference type="Proteomes" id="UP000477386">
    <property type="component" value="Unassembled WGS sequence"/>
</dbReference>
<evidence type="ECO:0000313" key="2">
    <source>
        <dbReference type="Proteomes" id="UP000477386"/>
    </source>
</evidence>
<reference evidence="1 2" key="1">
    <citation type="submission" date="2020-02" db="EMBL/GenBank/DDBJ databases">
        <title>Draft genome sequence of two Spirosoma agri KCTC 52727 and Spirosoma terrae KCTC 52035.</title>
        <authorList>
            <person name="Rojas J."/>
            <person name="Ambika Manirajan B."/>
            <person name="Ratering S."/>
            <person name="Suarez C."/>
            <person name="Schnell S."/>
        </authorList>
    </citation>
    <scope>NUCLEOTIDE SEQUENCE [LARGE SCALE GENOMIC DNA]</scope>
    <source>
        <strain evidence="1 2">KCTC 52727</strain>
    </source>
</reference>
<protein>
    <submittedName>
        <fullName evidence="1">Uncharacterized protein</fullName>
    </submittedName>
</protein>
<gene>
    <name evidence="1" type="ORF">GK091_12935</name>
</gene>
<proteinExistence type="predicted"/>
<evidence type="ECO:0000313" key="1">
    <source>
        <dbReference type="EMBL" id="NEU67788.1"/>
    </source>
</evidence>
<dbReference type="RefSeq" id="WP_164038439.1">
    <property type="nucleotide sequence ID" value="NZ_JAAGNZ010000001.1"/>
</dbReference>
<sequence length="98" mass="11093">MEDSRQPVFPAVSEELYSAQVGVLRVVDDYLDGNLPIKAINRVLYHWLTTNQRDLSATSNQNTLYDLLGLVNFLTDLQSAHDGLQFLIDFQKGGQDHE</sequence>